<dbReference type="AlphaFoldDB" id="G7YXQ8"/>
<reference key="2">
    <citation type="submission" date="2011-10" db="EMBL/GenBank/DDBJ databases">
        <title>The genome and transcriptome sequence of Clonorchis sinensis provide insights into the carcinogenic liver fluke.</title>
        <authorList>
            <person name="Wang X."/>
            <person name="Huang Y."/>
            <person name="Chen W."/>
            <person name="Liu H."/>
            <person name="Guo L."/>
            <person name="Chen Y."/>
            <person name="Luo F."/>
            <person name="Zhou W."/>
            <person name="Sun J."/>
            <person name="Mao Q."/>
            <person name="Liang P."/>
            <person name="Zhou C."/>
            <person name="Tian Y."/>
            <person name="Men J."/>
            <person name="Lv X."/>
            <person name="Huang L."/>
            <person name="Zhou J."/>
            <person name="Hu Y."/>
            <person name="Li R."/>
            <person name="Zhang F."/>
            <person name="Lei H."/>
            <person name="Li X."/>
            <person name="Hu X."/>
            <person name="Liang C."/>
            <person name="Xu J."/>
            <person name="Wu Z."/>
            <person name="Yu X."/>
        </authorList>
    </citation>
    <scope>NUCLEOTIDE SEQUENCE</scope>
    <source>
        <strain>Henan</strain>
    </source>
</reference>
<keyword evidence="4" id="KW-1185">Reference proteome</keyword>
<proteinExistence type="predicted"/>
<evidence type="ECO:0000313" key="4">
    <source>
        <dbReference type="Proteomes" id="UP000008909"/>
    </source>
</evidence>
<dbReference type="PROSITE" id="PS50966">
    <property type="entry name" value="ZF_SWIM"/>
    <property type="match status" value="1"/>
</dbReference>
<dbReference type="InterPro" id="IPR007527">
    <property type="entry name" value="Znf_SWIM"/>
</dbReference>
<reference evidence="3" key="1">
    <citation type="journal article" date="2011" name="Genome Biol.">
        <title>The draft genome of the carcinogenic human liver fluke Clonorchis sinensis.</title>
        <authorList>
            <person name="Wang X."/>
            <person name="Chen W."/>
            <person name="Huang Y."/>
            <person name="Sun J."/>
            <person name="Men J."/>
            <person name="Liu H."/>
            <person name="Luo F."/>
            <person name="Guo L."/>
            <person name="Lv X."/>
            <person name="Deng C."/>
            <person name="Zhou C."/>
            <person name="Fan Y."/>
            <person name="Li X."/>
            <person name="Huang L."/>
            <person name="Hu Y."/>
            <person name="Liang C."/>
            <person name="Hu X."/>
            <person name="Xu J."/>
            <person name="Yu X."/>
        </authorList>
    </citation>
    <scope>NUCLEOTIDE SEQUENCE [LARGE SCALE GENOMIC DNA]</scope>
    <source>
        <strain evidence="3">Henan</strain>
    </source>
</reference>
<evidence type="ECO:0000313" key="3">
    <source>
        <dbReference type="EMBL" id="GAA57738.1"/>
    </source>
</evidence>
<name>G7YXQ8_CLOSI</name>
<dbReference type="PANTHER" id="PTHR31569:SF4">
    <property type="entry name" value="SWIM-TYPE DOMAIN-CONTAINING PROTEIN"/>
    <property type="match status" value="1"/>
</dbReference>
<accession>G7YXQ8</accession>
<keyword evidence="1" id="KW-0862">Zinc</keyword>
<feature type="domain" description="SWIM-type" evidence="2">
    <location>
        <begin position="167"/>
        <end position="207"/>
    </location>
</feature>
<gene>
    <name evidence="3" type="ORF">CLF_113140</name>
</gene>
<evidence type="ECO:0000259" key="2">
    <source>
        <dbReference type="PROSITE" id="PS50966"/>
    </source>
</evidence>
<dbReference type="InterPro" id="IPR052579">
    <property type="entry name" value="Zinc_finger_SWIM"/>
</dbReference>
<sequence length="411" mass="45844">MVSPRLFRMLSGCTRRGEDHQYGIDHCAAGAHSAETGIRSRNQEFWSYLSEHWLTDLIAWTKRARKHAMTFGNETTNRVESANRHIKWKLTESSSLFTCVQAIINRNQPLEAKCRRLVSFPLMRGQPEGATVTSHLGCLGRLTPCARERVSRNHKKSVELVHNTQSYLVFRDSNQVQLGEPMKCSCSFTSSWLLSCRHMACAAEYHGQSLISLVESCKWFLPLNDIQPSATVAENSVSVPAAPKGKSSKVSVARNISSDICEAMVLGSSDFDAFCRFLRTFADWVCAGHVPICVSEGVTGTSRVELLKVASKRLAASGEGVPLLALKAPVMCNDQPSTSNASTHRRARKSPLPFYEEKVTGLDETFYLQDDDYHLQCIKIRDHKVRTAAKYNTAAMHRKRQPLVSHADADV</sequence>
<keyword evidence="1" id="KW-0863">Zinc-finger</keyword>
<keyword evidence="1" id="KW-0479">Metal-binding</keyword>
<protein>
    <recommendedName>
        <fullName evidence="2">SWIM-type domain-containing protein</fullName>
    </recommendedName>
</protein>
<dbReference type="PANTHER" id="PTHR31569">
    <property type="entry name" value="SWIM-TYPE DOMAIN-CONTAINING PROTEIN"/>
    <property type="match status" value="1"/>
</dbReference>
<organism evidence="3 4">
    <name type="scientific">Clonorchis sinensis</name>
    <name type="common">Chinese liver fluke</name>
    <dbReference type="NCBI Taxonomy" id="79923"/>
    <lineage>
        <taxon>Eukaryota</taxon>
        <taxon>Metazoa</taxon>
        <taxon>Spiralia</taxon>
        <taxon>Lophotrochozoa</taxon>
        <taxon>Platyhelminthes</taxon>
        <taxon>Trematoda</taxon>
        <taxon>Digenea</taxon>
        <taxon>Opisthorchiida</taxon>
        <taxon>Opisthorchiata</taxon>
        <taxon>Opisthorchiidae</taxon>
        <taxon>Clonorchis</taxon>
    </lineage>
</organism>
<dbReference type="GO" id="GO:0008270">
    <property type="term" value="F:zinc ion binding"/>
    <property type="evidence" value="ECO:0007669"/>
    <property type="project" value="UniProtKB-KW"/>
</dbReference>
<evidence type="ECO:0000256" key="1">
    <source>
        <dbReference type="PROSITE-ProRule" id="PRU00325"/>
    </source>
</evidence>
<dbReference type="EMBL" id="DF145000">
    <property type="protein sequence ID" value="GAA57738.1"/>
    <property type="molecule type" value="Genomic_DNA"/>
</dbReference>
<dbReference type="Proteomes" id="UP000008909">
    <property type="component" value="Unassembled WGS sequence"/>
</dbReference>